<dbReference type="SUPFAM" id="SSF57701">
    <property type="entry name" value="Zn2/Cys6 DNA-binding domain"/>
    <property type="match status" value="1"/>
</dbReference>
<dbReference type="Pfam" id="PF00172">
    <property type="entry name" value="Zn_clus"/>
    <property type="match status" value="1"/>
</dbReference>
<feature type="compositionally biased region" description="Low complexity" evidence="6">
    <location>
        <begin position="153"/>
        <end position="167"/>
    </location>
</feature>
<feature type="compositionally biased region" description="Low complexity" evidence="6">
    <location>
        <begin position="901"/>
        <end position="912"/>
    </location>
</feature>
<dbReference type="InterPro" id="IPR001138">
    <property type="entry name" value="Zn2Cys6_DnaBD"/>
</dbReference>
<feature type="compositionally biased region" description="Basic and acidic residues" evidence="6">
    <location>
        <begin position="91"/>
        <end position="101"/>
    </location>
</feature>
<proteinExistence type="predicted"/>
<feature type="region of interest" description="Disordered" evidence="6">
    <location>
        <begin position="233"/>
        <end position="376"/>
    </location>
</feature>
<evidence type="ECO:0000313" key="8">
    <source>
        <dbReference type="EMBL" id="KAJ6261735.1"/>
    </source>
</evidence>
<feature type="compositionally biased region" description="Basic and acidic residues" evidence="6">
    <location>
        <begin position="242"/>
        <end position="253"/>
    </location>
</feature>
<dbReference type="GO" id="GO:0008270">
    <property type="term" value="F:zinc ion binding"/>
    <property type="evidence" value="ECO:0007669"/>
    <property type="project" value="InterPro"/>
</dbReference>
<keyword evidence="2" id="KW-0805">Transcription regulation</keyword>
<dbReference type="SMART" id="SM00066">
    <property type="entry name" value="GAL4"/>
    <property type="match status" value="1"/>
</dbReference>
<feature type="region of interest" description="Disordered" evidence="6">
    <location>
        <begin position="37"/>
        <end position="69"/>
    </location>
</feature>
<keyword evidence="3" id="KW-0238">DNA-binding</keyword>
<dbReference type="PROSITE" id="PS50048">
    <property type="entry name" value="ZN2_CY6_FUNGAL_2"/>
    <property type="match status" value="1"/>
</dbReference>
<comment type="caution">
    <text evidence="8">The sequence shown here is derived from an EMBL/GenBank/DDBJ whole genome shotgun (WGS) entry which is preliminary data.</text>
</comment>
<dbReference type="CDD" id="cd00067">
    <property type="entry name" value="GAL4"/>
    <property type="match status" value="1"/>
</dbReference>
<name>A0AAD6J1Z8_DREDA</name>
<feature type="domain" description="Zn(2)-C6 fungal-type" evidence="7">
    <location>
        <begin position="175"/>
        <end position="209"/>
    </location>
</feature>
<accession>A0AAD6J1Z8</accession>
<evidence type="ECO:0000256" key="6">
    <source>
        <dbReference type="SAM" id="MobiDB-lite"/>
    </source>
</evidence>
<gene>
    <name evidence="8" type="ORF">Dda_2534</name>
</gene>
<dbReference type="Proteomes" id="UP001221413">
    <property type="component" value="Unassembled WGS sequence"/>
</dbReference>
<keyword evidence="9" id="KW-1185">Reference proteome</keyword>
<reference evidence="8" key="1">
    <citation type="submission" date="2023-01" db="EMBL/GenBank/DDBJ databases">
        <title>The chitinases involved in constricting ring structure development in the nematode-trapping fungus Drechslerella dactyloides.</title>
        <authorList>
            <person name="Wang R."/>
            <person name="Zhang L."/>
            <person name="Tang P."/>
            <person name="Li S."/>
            <person name="Liang L."/>
        </authorList>
    </citation>
    <scope>NUCLEOTIDE SEQUENCE</scope>
    <source>
        <strain evidence="8">YMF1.00031</strain>
    </source>
</reference>
<evidence type="ECO:0000259" key="7">
    <source>
        <dbReference type="PROSITE" id="PS50048"/>
    </source>
</evidence>
<evidence type="ECO:0000313" key="9">
    <source>
        <dbReference type="Proteomes" id="UP001221413"/>
    </source>
</evidence>
<dbReference type="CDD" id="cd12148">
    <property type="entry name" value="fungal_TF_MHR"/>
    <property type="match status" value="1"/>
</dbReference>
<evidence type="ECO:0000256" key="1">
    <source>
        <dbReference type="ARBA" id="ARBA00004123"/>
    </source>
</evidence>
<comment type="subcellular location">
    <subcellularLocation>
        <location evidence="1">Nucleus</location>
    </subcellularLocation>
</comment>
<feature type="compositionally biased region" description="Polar residues" evidence="6">
    <location>
        <begin position="37"/>
        <end position="50"/>
    </location>
</feature>
<dbReference type="GO" id="GO:0000976">
    <property type="term" value="F:transcription cis-regulatory region binding"/>
    <property type="evidence" value="ECO:0007669"/>
    <property type="project" value="TreeGrafter"/>
</dbReference>
<evidence type="ECO:0000256" key="2">
    <source>
        <dbReference type="ARBA" id="ARBA00023015"/>
    </source>
</evidence>
<feature type="compositionally biased region" description="Polar residues" evidence="6">
    <location>
        <begin position="364"/>
        <end position="373"/>
    </location>
</feature>
<sequence>MHAHPAGSAVVPTCLRPPIRREPLRSVCAPASSLPPTSFTTASFGNTNKGSGVLRIQDPPGTLRGGGHAFFLDRDEDMQGYDAMFATSERSSSRADSRKASDVVSPSSGSASTARSIASFSTPFRPSNAGVSPEAVHSSHATPDSQHGGAGSNSGNPASGATAAASAQDQKRTRACESCRSLKVRCEPDMANPEGSCRRCAKARRECIFTVPTRKRQKRTDSRVAELERKINRLTATLNARRRGENEPFRDWTDSESDDEPKNRKYPASRTGSSHGLSGGHATTGGDHDVLRESEPKRQRLMSKDAGSIASRRSSSAHDMEDVSTETSATFGARMDYPSSASAPPKSQFAVPRHTRHRMPTPETDPSSITSPAQGAGEDVIDRKLLSMELATKMFDHYNKNLAPLFPAVTFPAGTTAADVRKMKPFLFLAILAAASSIFDADLSRLLNKEVMRGIADRVIISGEKNLEIIQVINIATLWYYPPDQFEELKFYQLTHIAAVMAIDCGLNKPSRSGRMRIPWMPGAGGGAGGSGGPISMNDCGGLHKIQQIMMHVPMPSGEKDKHFPRELQGWKRTWLPDPSTIESRRTFLTCYWMCSNLAMSLRRPNLLRYSEYIGECVDFIEKSPEATINDKIICQWVKLQRITEEVGIAFGYEDSVAKVNLAETRIQFALKGFERQLEEWEKNLPTELETKTVRLASHTLSLFMHEVALHGDHSVDDFRMPFMTEKLIAQPESVKPPPGLSQLTQTHINALFTCLSSAHGLLDRFLQLTVDEMRCLPVLFFARVAYSVVLLIKIFFSASASNSEVGKVIDKPQLKLDSYFEKLLALLKAASADDKSKPAAKFYMILTMLNHWYQYQKRMGSKGTRRGSVVVPPSPGFRNEAKKTDGPQYTPRASGEFRTSGGEPSASASSGIHIPTPHSTGGAETPQPSNDTMVDAPTPLQILSDVATTKTEDAASIGGSNHGYQPNANMMNIDSGNFGNMGIENVNTLYDGTVDENWMTNPLDMSSFGMGELGFGIGMGMGMGSLSVNGFPGIPDLFGGNISLDNLFSDTNAGNQEDGFFDQWPQG</sequence>
<dbReference type="EMBL" id="JAQGDS010000003">
    <property type="protein sequence ID" value="KAJ6261735.1"/>
    <property type="molecule type" value="Genomic_DNA"/>
</dbReference>
<evidence type="ECO:0000256" key="3">
    <source>
        <dbReference type="ARBA" id="ARBA00023125"/>
    </source>
</evidence>
<dbReference type="GO" id="GO:0005634">
    <property type="term" value="C:nucleus"/>
    <property type="evidence" value="ECO:0007669"/>
    <property type="project" value="UniProtKB-SubCell"/>
</dbReference>
<feature type="compositionally biased region" description="Basic and acidic residues" evidence="6">
    <location>
        <begin position="286"/>
        <end position="298"/>
    </location>
</feature>
<dbReference type="InterPro" id="IPR036864">
    <property type="entry name" value="Zn2-C6_fun-type_DNA-bd_sf"/>
</dbReference>
<dbReference type="InterPro" id="IPR051089">
    <property type="entry name" value="prtT"/>
</dbReference>
<dbReference type="PROSITE" id="PS00463">
    <property type="entry name" value="ZN2_CY6_FUNGAL_1"/>
    <property type="match status" value="1"/>
</dbReference>
<dbReference type="GO" id="GO:0000981">
    <property type="term" value="F:DNA-binding transcription factor activity, RNA polymerase II-specific"/>
    <property type="evidence" value="ECO:0007669"/>
    <property type="project" value="InterPro"/>
</dbReference>
<protein>
    <recommendedName>
        <fullName evidence="7">Zn(2)-C6 fungal-type domain-containing protein</fullName>
    </recommendedName>
</protein>
<keyword evidence="5" id="KW-0539">Nucleus</keyword>
<dbReference type="PANTHER" id="PTHR31845">
    <property type="entry name" value="FINGER DOMAIN PROTEIN, PUTATIVE-RELATED"/>
    <property type="match status" value="1"/>
</dbReference>
<feature type="region of interest" description="Disordered" evidence="6">
    <location>
        <begin position="87"/>
        <end position="172"/>
    </location>
</feature>
<dbReference type="PANTHER" id="PTHR31845:SF39">
    <property type="entry name" value="TRANSCRIPTION FACTOR PBCR-RELATED"/>
    <property type="match status" value="1"/>
</dbReference>
<organism evidence="8 9">
    <name type="scientific">Drechslerella dactyloides</name>
    <name type="common">Nematode-trapping fungus</name>
    <name type="synonym">Arthrobotrys dactyloides</name>
    <dbReference type="NCBI Taxonomy" id="74499"/>
    <lineage>
        <taxon>Eukaryota</taxon>
        <taxon>Fungi</taxon>
        <taxon>Dikarya</taxon>
        <taxon>Ascomycota</taxon>
        <taxon>Pezizomycotina</taxon>
        <taxon>Orbiliomycetes</taxon>
        <taxon>Orbiliales</taxon>
        <taxon>Orbiliaceae</taxon>
        <taxon>Drechslerella</taxon>
    </lineage>
</organism>
<feature type="compositionally biased region" description="Low complexity" evidence="6">
    <location>
        <begin position="102"/>
        <end position="119"/>
    </location>
</feature>
<dbReference type="AlphaFoldDB" id="A0AAD6J1Z8"/>
<feature type="region of interest" description="Disordered" evidence="6">
    <location>
        <begin position="864"/>
        <end position="937"/>
    </location>
</feature>
<keyword evidence="4" id="KW-0804">Transcription</keyword>
<dbReference type="Gene3D" id="4.10.240.10">
    <property type="entry name" value="Zn(2)-C6 fungal-type DNA-binding domain"/>
    <property type="match status" value="1"/>
</dbReference>
<evidence type="ECO:0000256" key="4">
    <source>
        <dbReference type="ARBA" id="ARBA00023163"/>
    </source>
</evidence>
<evidence type="ECO:0000256" key="5">
    <source>
        <dbReference type="ARBA" id="ARBA00023242"/>
    </source>
</evidence>